<dbReference type="Gene3D" id="3.40.50.300">
    <property type="entry name" value="P-loop containing nucleotide triphosphate hydrolases"/>
    <property type="match status" value="1"/>
</dbReference>
<dbReference type="SUPFAM" id="SSF52540">
    <property type="entry name" value="P-loop containing nucleoside triphosphate hydrolases"/>
    <property type="match status" value="1"/>
</dbReference>
<comment type="subcellular location">
    <subcellularLocation>
        <location evidence="1">Cytoplasm</location>
    </subcellularLocation>
</comment>
<evidence type="ECO:0000256" key="3">
    <source>
        <dbReference type="ARBA" id="ARBA00022723"/>
    </source>
</evidence>
<sequence>LPKPLFFMHHTHKESHKPGSRSTLNYFESQWLVNLIPVLCGNGYKPSDITIIALYKGQMFQIMKDIEALRQRIVDHESTHPSLQVLRCPVESLKEVQIVNLDDFQGQENKVILVSLTRSDRLGFVREKNRVLVTLSRAKEVMIVCGHEFFTQTENKVWHYVSQHFLASGDPLTGMGPGLPIGCTKHLNTLNYSDPKQLSSLTGLALGGCTEQCATRLVCGHICPLTCHGPDHSPESGFKCQHRCAGECDRGHRCRAPCHKCQAAKGCVPCTVAVDTVFPCGHTSSVPCHKCSGICEERIIVTCPTCERKYRQKCSVISQLGLAGACPYPCPEDLPCKHSCPGRCGVCTRKGHAKCKATHHRFLGCGHLCGDTCGHSGACVCKHPCDISTCSHGKCPAPCSHECPRCQAPCSIRCRHKKCTRLCCEECDRLPCDKPCRRRLRCGCVCRGLCGEACPPCPTHDKEAYKGMQSVMDMCPLLEVLEEDPEARVYYMPTCKHSFLVDELDQTIRVREKDIHDNGELTNVALLCPHGDCRERLTLANAPRYQRVVREVAKRLNKAKRLARERERELQAAQQGELTSEEFAEVKRAMIGDVMGAVEGHWFEHDCGCTYFIADCGGATVQSVCPSCGGTLGGRDHTLTEGNKQSHLDAGSHMAWRAMETGPKIKDTLTEREKAERLAKLRGTGEERRRREIEAMTAHVAEAQRHRLQEAIRAADRGEGMSREDFCVINGQPVPDNIGMQPGGGQGGGGGQSAPKQKGKGRGRGRGKGKGRRGSGGKGASREAGTRALGDTQRDQVEGERRRRGRGRRGSSRGGRGPRPPQDGGRGGGRETGRGRGRGRLDHRRREERRE</sequence>
<dbReference type="GO" id="GO:0031380">
    <property type="term" value="C:nuclear RNA-directed RNA polymerase complex"/>
    <property type="evidence" value="ECO:0007669"/>
    <property type="project" value="TreeGrafter"/>
</dbReference>
<comment type="caution">
    <text evidence="10">The sequence shown here is derived from an EMBL/GenBank/DDBJ whole genome shotgun (WGS) entry which is preliminary data.</text>
</comment>
<evidence type="ECO:0000256" key="1">
    <source>
        <dbReference type="ARBA" id="ARBA00004496"/>
    </source>
</evidence>
<evidence type="ECO:0000313" key="11">
    <source>
        <dbReference type="Proteomes" id="UP000265618"/>
    </source>
</evidence>
<evidence type="ECO:0000256" key="2">
    <source>
        <dbReference type="ARBA" id="ARBA00022490"/>
    </source>
</evidence>
<dbReference type="InterPro" id="IPR027417">
    <property type="entry name" value="P-loop_NTPase"/>
</dbReference>
<dbReference type="PROSITE" id="PS51981">
    <property type="entry name" value="ZF_RZ"/>
    <property type="match status" value="1"/>
</dbReference>
<dbReference type="Pfam" id="PF13087">
    <property type="entry name" value="AAA_12"/>
    <property type="match status" value="1"/>
</dbReference>
<feature type="domain" description="RZ-type" evidence="9">
    <location>
        <begin position="578"/>
        <end position="653"/>
    </location>
</feature>
<keyword evidence="2" id="KW-0963">Cytoplasm</keyword>
<dbReference type="OrthoDB" id="2423195at2759"/>
<dbReference type="InterPro" id="IPR045055">
    <property type="entry name" value="DNA2/NAM7-like"/>
</dbReference>
<organism evidence="10 11">
    <name type="scientific">Kipferlia bialata</name>
    <dbReference type="NCBI Taxonomy" id="797122"/>
    <lineage>
        <taxon>Eukaryota</taxon>
        <taxon>Metamonada</taxon>
        <taxon>Carpediemonas-like organisms</taxon>
        <taxon>Kipferlia</taxon>
    </lineage>
</organism>
<evidence type="ECO:0000256" key="5">
    <source>
        <dbReference type="ARBA" id="ARBA00022833"/>
    </source>
</evidence>
<dbReference type="PANTHER" id="PTHR10887">
    <property type="entry name" value="DNA2/NAM7 HELICASE FAMILY"/>
    <property type="match status" value="1"/>
</dbReference>
<feature type="non-terminal residue" evidence="10">
    <location>
        <position position="1"/>
    </location>
</feature>
<keyword evidence="3" id="KW-0479">Metal-binding</keyword>
<feature type="compositionally biased region" description="Basic residues" evidence="8">
    <location>
        <begin position="802"/>
        <end position="811"/>
    </location>
</feature>
<evidence type="ECO:0000256" key="4">
    <source>
        <dbReference type="ARBA" id="ARBA00022771"/>
    </source>
</evidence>
<feature type="compositionally biased region" description="Basic residues" evidence="8">
    <location>
        <begin position="757"/>
        <end position="775"/>
    </location>
</feature>
<dbReference type="PANTHER" id="PTHR10887:SF341">
    <property type="entry name" value="NFX1-TYPE ZINC FINGER-CONTAINING PROTEIN 1"/>
    <property type="match status" value="1"/>
</dbReference>
<proteinExistence type="predicted"/>
<keyword evidence="7" id="KW-0175">Coiled coil</keyword>
<evidence type="ECO:0000256" key="8">
    <source>
        <dbReference type="SAM" id="MobiDB-lite"/>
    </source>
</evidence>
<keyword evidence="4" id="KW-0863">Zinc-finger</keyword>
<evidence type="ECO:0000313" key="10">
    <source>
        <dbReference type="EMBL" id="GIQ80787.1"/>
    </source>
</evidence>
<name>A0A9K3GFD6_9EUKA</name>
<accession>A0A9K3GFD6</accession>
<evidence type="ECO:0000256" key="7">
    <source>
        <dbReference type="SAM" id="Coils"/>
    </source>
</evidence>
<dbReference type="Proteomes" id="UP000265618">
    <property type="component" value="Unassembled WGS sequence"/>
</dbReference>
<dbReference type="InterPro" id="IPR041679">
    <property type="entry name" value="DNA2/NAM7-like_C"/>
</dbReference>
<feature type="region of interest" description="Disordered" evidence="8">
    <location>
        <begin position="727"/>
        <end position="851"/>
    </location>
</feature>
<dbReference type="GO" id="GO:0005737">
    <property type="term" value="C:cytoplasm"/>
    <property type="evidence" value="ECO:0007669"/>
    <property type="project" value="UniProtKB-SubCell"/>
</dbReference>
<evidence type="ECO:0000256" key="6">
    <source>
        <dbReference type="ARBA" id="ARBA00022859"/>
    </source>
</evidence>
<feature type="coiled-coil region" evidence="7">
    <location>
        <begin position="549"/>
        <end position="576"/>
    </location>
</feature>
<protein>
    <recommendedName>
        <fullName evidence="9">RZ-type domain-containing protein</fullName>
    </recommendedName>
</protein>
<reference evidence="10 11" key="1">
    <citation type="journal article" date="2018" name="PLoS ONE">
        <title>The draft genome of Kipferlia bialata reveals reductive genome evolution in fornicate parasites.</title>
        <authorList>
            <person name="Tanifuji G."/>
            <person name="Takabayashi S."/>
            <person name="Kume K."/>
            <person name="Takagi M."/>
            <person name="Nakayama T."/>
            <person name="Kamikawa R."/>
            <person name="Inagaki Y."/>
            <person name="Hashimoto T."/>
        </authorList>
    </citation>
    <scope>NUCLEOTIDE SEQUENCE [LARGE SCALE GENOMIC DNA]</scope>
    <source>
        <strain evidence="10">NY0173</strain>
    </source>
</reference>
<evidence type="ECO:0000259" key="9">
    <source>
        <dbReference type="PROSITE" id="PS51981"/>
    </source>
</evidence>
<dbReference type="Pfam" id="PF20173">
    <property type="entry name" value="ZnF_RZ-type"/>
    <property type="match status" value="1"/>
</dbReference>
<feature type="compositionally biased region" description="Basic and acidic residues" evidence="8">
    <location>
        <begin position="792"/>
        <end position="801"/>
    </location>
</feature>
<gene>
    <name evidence="10" type="ORF">KIPB_001642</name>
</gene>
<dbReference type="InterPro" id="IPR046439">
    <property type="entry name" value="ZF_RZ_dom"/>
</dbReference>
<dbReference type="GO" id="GO:0002376">
    <property type="term" value="P:immune system process"/>
    <property type="evidence" value="ECO:0007669"/>
    <property type="project" value="UniProtKB-KW"/>
</dbReference>
<dbReference type="AlphaFoldDB" id="A0A9K3GFD6"/>
<keyword evidence="5" id="KW-0862">Zinc</keyword>
<feature type="compositionally biased region" description="Gly residues" evidence="8">
    <location>
        <begin position="741"/>
        <end position="752"/>
    </location>
</feature>
<dbReference type="EMBL" id="BDIP01000241">
    <property type="protein sequence ID" value="GIQ80787.1"/>
    <property type="molecule type" value="Genomic_DNA"/>
</dbReference>
<dbReference type="GO" id="GO:0031048">
    <property type="term" value="P:regulatory ncRNA-mediated heterochromatin formation"/>
    <property type="evidence" value="ECO:0007669"/>
    <property type="project" value="TreeGrafter"/>
</dbReference>
<keyword evidence="6" id="KW-0391">Immunity</keyword>
<dbReference type="CDD" id="cd18808">
    <property type="entry name" value="SF1_C_Upf1"/>
    <property type="match status" value="1"/>
</dbReference>
<dbReference type="InterPro" id="IPR047187">
    <property type="entry name" value="SF1_C_Upf1"/>
</dbReference>
<keyword evidence="11" id="KW-1185">Reference proteome</keyword>
<dbReference type="GO" id="GO:0008270">
    <property type="term" value="F:zinc ion binding"/>
    <property type="evidence" value="ECO:0007669"/>
    <property type="project" value="UniProtKB-KW"/>
</dbReference>